<organism evidence="8">
    <name type="scientific">Culex pipiens</name>
    <name type="common">House mosquito</name>
    <dbReference type="NCBI Taxonomy" id="7175"/>
    <lineage>
        <taxon>Eukaryota</taxon>
        <taxon>Metazoa</taxon>
        <taxon>Ecdysozoa</taxon>
        <taxon>Arthropoda</taxon>
        <taxon>Hexapoda</taxon>
        <taxon>Insecta</taxon>
        <taxon>Pterygota</taxon>
        <taxon>Neoptera</taxon>
        <taxon>Endopterygota</taxon>
        <taxon>Diptera</taxon>
        <taxon>Nematocera</taxon>
        <taxon>Culicoidea</taxon>
        <taxon>Culicidae</taxon>
        <taxon>Culicinae</taxon>
        <taxon>Culicini</taxon>
        <taxon>Culex</taxon>
        <taxon>Culex</taxon>
    </lineage>
</organism>
<feature type="domain" description="IBB" evidence="7">
    <location>
        <begin position="13"/>
        <end position="76"/>
    </location>
</feature>
<dbReference type="SUPFAM" id="SSF48371">
    <property type="entry name" value="ARM repeat"/>
    <property type="match status" value="1"/>
</dbReference>
<dbReference type="PROSITE" id="PS50176">
    <property type="entry name" value="ARM_REPEAT"/>
    <property type="match status" value="3"/>
</dbReference>
<dbReference type="InterPro" id="IPR000225">
    <property type="entry name" value="Armadillo"/>
</dbReference>
<dbReference type="InterPro" id="IPR032413">
    <property type="entry name" value="Arm_3"/>
</dbReference>
<dbReference type="PIRSF" id="PIRSF005673">
    <property type="entry name" value="Importin_alpha"/>
    <property type="match status" value="1"/>
</dbReference>
<keyword evidence="3" id="KW-0677">Repeat</keyword>
<dbReference type="EMBL" id="HBUE01287875">
    <property type="protein sequence ID" value="CAG6572607.1"/>
    <property type="molecule type" value="Transcribed_RNA"/>
</dbReference>
<dbReference type="GO" id="GO:0061608">
    <property type="term" value="F:nuclear import signal receptor activity"/>
    <property type="evidence" value="ECO:0007669"/>
    <property type="project" value="InterPro"/>
</dbReference>
<dbReference type="EMBL" id="HBUE01182256">
    <property type="protein sequence ID" value="CAG6521040.1"/>
    <property type="molecule type" value="Transcribed_RNA"/>
</dbReference>
<dbReference type="FunFam" id="1.20.5.690:FF:000001">
    <property type="entry name" value="Importin subunit alpha"/>
    <property type="match status" value="1"/>
</dbReference>
<dbReference type="InterPro" id="IPR016024">
    <property type="entry name" value="ARM-type_fold"/>
</dbReference>
<dbReference type="PROSITE" id="PS51214">
    <property type="entry name" value="IBB"/>
    <property type="match status" value="1"/>
</dbReference>
<dbReference type="FunFam" id="1.25.10.10:FF:000021">
    <property type="entry name" value="Importin subunit alpha"/>
    <property type="match status" value="1"/>
</dbReference>
<dbReference type="Pfam" id="PF00514">
    <property type="entry name" value="Arm"/>
    <property type="match status" value="8"/>
</dbReference>
<dbReference type="AlphaFoldDB" id="A0A8D8JND6"/>
<dbReference type="InterPro" id="IPR002652">
    <property type="entry name" value="Importin-a_IBB"/>
</dbReference>
<evidence type="ECO:0000256" key="4">
    <source>
        <dbReference type="ARBA" id="ARBA00022927"/>
    </source>
</evidence>
<dbReference type="GO" id="GO:0006606">
    <property type="term" value="P:protein import into nucleus"/>
    <property type="evidence" value="ECO:0007669"/>
    <property type="project" value="InterPro"/>
</dbReference>
<evidence type="ECO:0000256" key="2">
    <source>
        <dbReference type="ARBA" id="ARBA00022448"/>
    </source>
</evidence>
<evidence type="ECO:0000256" key="6">
    <source>
        <dbReference type="PROSITE-ProRule" id="PRU00259"/>
    </source>
</evidence>
<feature type="repeat" description="ARM" evidence="6">
    <location>
        <begin position="137"/>
        <end position="180"/>
    </location>
</feature>
<keyword evidence="4 5" id="KW-0653">Protein transport</keyword>
<protein>
    <recommendedName>
        <fullName evidence="5">Importin subunit alpha</fullName>
    </recommendedName>
</protein>
<evidence type="ECO:0000256" key="1">
    <source>
        <dbReference type="ARBA" id="ARBA00010394"/>
    </source>
</evidence>
<dbReference type="Gene3D" id="1.25.10.10">
    <property type="entry name" value="Leucine-rich Repeat Variant"/>
    <property type="match status" value="1"/>
</dbReference>
<reference evidence="8" key="1">
    <citation type="submission" date="2021-05" db="EMBL/GenBank/DDBJ databases">
        <authorList>
            <person name="Alioto T."/>
            <person name="Alioto T."/>
            <person name="Gomez Garrido J."/>
        </authorList>
    </citation>
    <scope>NUCLEOTIDE SEQUENCE</scope>
</reference>
<evidence type="ECO:0000259" key="7">
    <source>
        <dbReference type="PROSITE" id="PS51214"/>
    </source>
</evidence>
<dbReference type="PANTHER" id="PTHR23316">
    <property type="entry name" value="IMPORTIN ALPHA"/>
    <property type="match status" value="1"/>
</dbReference>
<dbReference type="GO" id="GO:0005737">
    <property type="term" value="C:cytoplasm"/>
    <property type="evidence" value="ECO:0007669"/>
    <property type="project" value="InterPro"/>
</dbReference>
<dbReference type="InterPro" id="IPR011989">
    <property type="entry name" value="ARM-like"/>
</dbReference>
<evidence type="ECO:0000313" key="8">
    <source>
        <dbReference type="EMBL" id="CAG6572607.1"/>
    </source>
</evidence>
<evidence type="ECO:0000256" key="5">
    <source>
        <dbReference type="PIRNR" id="PIRNR005673"/>
    </source>
</evidence>
<dbReference type="InterPro" id="IPR036975">
    <property type="entry name" value="Importin-a_IBB_sf"/>
</dbReference>
<keyword evidence="2 5" id="KW-0813">Transport</keyword>
<name>A0A8D8JND6_CULPI</name>
<evidence type="ECO:0000256" key="3">
    <source>
        <dbReference type="ARBA" id="ARBA00022737"/>
    </source>
</evidence>
<dbReference type="GO" id="GO:0005634">
    <property type="term" value="C:nucleus"/>
    <property type="evidence" value="ECO:0007669"/>
    <property type="project" value="UniProtKB-ARBA"/>
</dbReference>
<dbReference type="Pfam" id="PF01749">
    <property type="entry name" value="IBB"/>
    <property type="match status" value="1"/>
</dbReference>
<dbReference type="Gene3D" id="1.20.5.690">
    <property type="entry name" value="Importin-alpha, importin-beta-binding domain"/>
    <property type="match status" value="1"/>
</dbReference>
<dbReference type="InterPro" id="IPR024931">
    <property type="entry name" value="Importin_alpha"/>
</dbReference>
<sequence length="544" mass="60482">MARQQPKHLDVEREIGKFVVVVMSNNGAHRHRYKNVGLDSTEMRRRREEEGIQLRKQKREQQLIKRRNVNVADEEQDPDAIVTDEAQSSEQHPQIKAETIQGLYSTNVEDQLAATQKFRKLLSKEPNPPIDLVIQHNIVPRFVEFLANTTNSTLQFEAAWALTNIASGTSEQTSVVIAAGAVPIFIQLLESPHIDVQEQAVWALGNIAGDSPECRNFVLDSGVLEPLLHVLSSSTRLNLTRNAVWALSNLCRGKNPPPDFSKVEKGLPILARLMFHSDVEVLGDAVWAVSYLSDGPNDNIQAVIEAGCCRRLVELLLHNNNNVVSAALRAVGNIVTGNDNQTQLILNCNALPCILQLLSSQKETIRKEACWTISNIAAGNRQQIQAVIDAQIFPSIIDLLSKADFKTRKEAAWAITNATSGGTMDQIKYLVQSGCVPPMCELLTVMDPKIVTVALNGLENILKAGNQHKIKPNPYAVLIEECYGLDKIEFLQSHQNNEIYEKSFSIIQTYFSNDEEDVAVAPSAENNQFQFNADQSVPMDGYQF</sequence>
<proteinExistence type="inferred from homology"/>
<dbReference type="SMART" id="SM00185">
    <property type="entry name" value="ARM"/>
    <property type="match status" value="8"/>
</dbReference>
<dbReference type="Pfam" id="PF16186">
    <property type="entry name" value="Arm_3"/>
    <property type="match status" value="1"/>
</dbReference>
<feature type="repeat" description="ARM" evidence="6">
    <location>
        <begin position="180"/>
        <end position="222"/>
    </location>
</feature>
<comment type="similarity">
    <text evidence="1 5">Belongs to the importin alpha family.</text>
</comment>
<feature type="repeat" description="ARM" evidence="6">
    <location>
        <begin position="222"/>
        <end position="250"/>
    </location>
</feature>
<accession>A0A8D8JND6</accession>